<dbReference type="Gene3D" id="3.30.450.40">
    <property type="match status" value="1"/>
</dbReference>
<evidence type="ECO:0000256" key="5">
    <source>
        <dbReference type="ARBA" id="ARBA00022777"/>
    </source>
</evidence>
<reference evidence="10" key="2">
    <citation type="submission" date="2021-08" db="EMBL/GenBank/DDBJ databases">
        <authorList>
            <person name="Gostincar C."/>
            <person name="Sun X."/>
            <person name="Song Z."/>
            <person name="Gunde-Cimerman N."/>
        </authorList>
    </citation>
    <scope>NUCLEOTIDE SEQUENCE</scope>
    <source>
        <strain evidence="10">EXF-9911</strain>
    </source>
</reference>
<evidence type="ECO:0000256" key="3">
    <source>
        <dbReference type="ARBA" id="ARBA00022553"/>
    </source>
</evidence>
<dbReference type="Pfam" id="PF00512">
    <property type="entry name" value="HisKA"/>
    <property type="match status" value="1"/>
</dbReference>
<feature type="modified residue" description="4-aspartylphosphate" evidence="6">
    <location>
        <position position="1079"/>
    </location>
</feature>
<sequence length="1149" mass="127918">LPGTTLTPAINYWIAAPYPRQTSLPTSAAVVMSPSAPAAFAARYYEPFDNLMRTTNEKFNSGSQGRSASFDDALAAFAQFICLRLRVSRCLISCFDRNHQYILAEATPTLDLQTNKAEDPKDDLWMGSGIEKRHSQLCERTLELADNKLNNEHDRVVIVTNVAEDDWYNEHKSHTNIPPNTSFYGGIAIRSPYGPVIGVISILHDQTKDGLNDAERKFLEHMADTVMSHLDMVRSKEEHRRTSQMVVGLGSFVEGKDHVDMKLNQKEVPKSTEVENQGDPPATPGAATSRPSEMSHIQNPSLATDGTDSVSFENLQAQMLSTDVKSTFQRAAHIIKDAIDVEGVVFLDASVGSFGALVQSVPAASDDDSASYFTRNSASKKECHVLGSAGEVPQGFSLTEGFLHSFLNRYGQGRIFNIDPKELAMHPTNPRTPEDLEDFGQKAEPGEEQHSDDEKREQVRQQREKDIADLKRTFPQARSLAFVPMWDDHRMRWFCGGIIWSNKAIRLLHKDSELSFLRAFGMAIMSEVAKLDTAMADRTKSDLLNSISHELRSPLHGILGSIECLESSDLDPMQHGLIETVETCGRTLLDTINHLLDFSKINNFTRNKSKRQKDSEIREADILSLDSTVHLPTITEEALETVFAGYASSASHHEESNASQASKHVMARDRDVKVIVDIEAKDHANWLLCTEGGAWKRLVMNLTGNSLKYTSDGFISVHLASQELPLNGEALKRSRVTLTVKDTGRGMSKEYLQNHLFRPFAQEDPLNPGAGLGLSMVQHIVSNLGGEISVESELNKGTEIRVEVIMMEPAPSPEANDEAFLMTEAAQKLHGLKAAFIDPPMTVDGECGSQRSLRKALDKQCWGWFKMEFNIVSGVDEVGDAAVVLTTCQNLPAVKDQLMELNKPVIVLCDSNNRLRQVYHDNKTLRRAVTTEFIAQPYGPRKLARAFVSCKEQQSPRMEEVVLYRDTELPTLPSILIPGAREENHKGPSLSREPTPFRTTRSQSRAAEEPKEAAEQEDEPKPLRLLLVDDNKINLQLLVRYCKSKKHDFVTAEDGVEAVEAFCLHQQDATTKFDFICMDISMPRMDGLEATRRIRSFEQSHGMQASKVIALTGLASAEAQQEAFTSGVDQFMTKPVRLKELGEVLAGRR</sequence>
<dbReference type="GO" id="GO:0009927">
    <property type="term" value="F:histidine phosphotransfer kinase activity"/>
    <property type="evidence" value="ECO:0007669"/>
    <property type="project" value="TreeGrafter"/>
</dbReference>
<dbReference type="PRINTS" id="PR00344">
    <property type="entry name" value="BCTRLSENSOR"/>
</dbReference>
<evidence type="ECO:0000256" key="6">
    <source>
        <dbReference type="PROSITE-ProRule" id="PRU00169"/>
    </source>
</evidence>
<keyword evidence="5" id="KW-0418">Kinase</keyword>
<organism evidence="10 11">
    <name type="scientific">Aureobasidium melanogenum</name>
    <name type="common">Aureobasidium pullulans var. melanogenum</name>
    <dbReference type="NCBI Taxonomy" id="46634"/>
    <lineage>
        <taxon>Eukaryota</taxon>
        <taxon>Fungi</taxon>
        <taxon>Dikarya</taxon>
        <taxon>Ascomycota</taxon>
        <taxon>Pezizomycotina</taxon>
        <taxon>Dothideomycetes</taxon>
        <taxon>Dothideomycetidae</taxon>
        <taxon>Dothideales</taxon>
        <taxon>Saccotheciaceae</taxon>
        <taxon>Aureobasidium</taxon>
    </lineage>
</organism>
<dbReference type="PROSITE" id="PS50110">
    <property type="entry name" value="RESPONSE_REGULATORY"/>
    <property type="match status" value="1"/>
</dbReference>
<evidence type="ECO:0000259" key="9">
    <source>
        <dbReference type="PROSITE" id="PS50110"/>
    </source>
</evidence>
<dbReference type="InterPro" id="IPR001789">
    <property type="entry name" value="Sig_transdc_resp-reg_receiver"/>
</dbReference>
<dbReference type="EMBL" id="JAHFXF010000089">
    <property type="protein sequence ID" value="KAG9696929.1"/>
    <property type="molecule type" value="Genomic_DNA"/>
</dbReference>
<feature type="region of interest" description="Disordered" evidence="7">
    <location>
        <begin position="268"/>
        <end position="308"/>
    </location>
</feature>
<dbReference type="FunFam" id="1.10.287.130:FF:000023">
    <property type="entry name" value="Sensor histidine kinase/response regulator, putative"/>
    <property type="match status" value="1"/>
</dbReference>
<feature type="non-terminal residue" evidence="10">
    <location>
        <position position="1"/>
    </location>
</feature>
<dbReference type="SMART" id="SM00388">
    <property type="entry name" value="HisKA"/>
    <property type="match status" value="1"/>
</dbReference>
<feature type="domain" description="Response regulatory" evidence="9">
    <location>
        <begin position="1024"/>
        <end position="1149"/>
    </location>
</feature>
<feature type="region of interest" description="Disordered" evidence="7">
    <location>
        <begin position="423"/>
        <end position="468"/>
    </location>
</feature>
<comment type="catalytic activity">
    <reaction evidence="1">
        <text>ATP + protein L-histidine = ADP + protein N-phospho-L-histidine.</text>
        <dbReference type="EC" id="2.7.13.3"/>
    </reaction>
</comment>
<dbReference type="PANTHER" id="PTHR43047">
    <property type="entry name" value="TWO-COMPONENT HISTIDINE PROTEIN KINASE"/>
    <property type="match status" value="1"/>
</dbReference>
<dbReference type="InterPro" id="IPR003594">
    <property type="entry name" value="HATPase_dom"/>
</dbReference>
<comment type="caution">
    <text evidence="10">The sequence shown here is derived from an EMBL/GenBank/DDBJ whole genome shotgun (WGS) entry which is preliminary data.</text>
</comment>
<dbReference type="SUPFAM" id="SSF47384">
    <property type="entry name" value="Homodimeric domain of signal transducing histidine kinase"/>
    <property type="match status" value="1"/>
</dbReference>
<reference evidence="10" key="1">
    <citation type="journal article" date="2021" name="J Fungi (Basel)">
        <title>Virulence traits and population genomics of the black yeast Aureobasidium melanogenum.</title>
        <authorList>
            <person name="Cernosa A."/>
            <person name="Sun X."/>
            <person name="Gostincar C."/>
            <person name="Fang C."/>
            <person name="Gunde-Cimerman N."/>
            <person name="Song Z."/>
        </authorList>
    </citation>
    <scope>NUCLEOTIDE SEQUENCE</scope>
    <source>
        <strain evidence="10">EXF-9911</strain>
    </source>
</reference>
<evidence type="ECO:0000313" key="10">
    <source>
        <dbReference type="EMBL" id="KAG9696929.1"/>
    </source>
</evidence>
<evidence type="ECO:0000259" key="8">
    <source>
        <dbReference type="PROSITE" id="PS50109"/>
    </source>
</evidence>
<dbReference type="InterPro" id="IPR004358">
    <property type="entry name" value="Sig_transdc_His_kin-like_C"/>
</dbReference>
<evidence type="ECO:0000313" key="11">
    <source>
        <dbReference type="Proteomes" id="UP000779574"/>
    </source>
</evidence>
<feature type="non-terminal residue" evidence="10">
    <location>
        <position position="1149"/>
    </location>
</feature>
<dbReference type="SUPFAM" id="SSF52172">
    <property type="entry name" value="CheY-like"/>
    <property type="match status" value="1"/>
</dbReference>
<dbReference type="SUPFAM" id="SSF55781">
    <property type="entry name" value="GAF domain-like"/>
    <property type="match status" value="1"/>
</dbReference>
<dbReference type="CDD" id="cd00082">
    <property type="entry name" value="HisKA"/>
    <property type="match status" value="1"/>
</dbReference>
<feature type="region of interest" description="Disordered" evidence="7">
    <location>
        <begin position="976"/>
        <end position="1022"/>
    </location>
</feature>
<dbReference type="SMART" id="SM00387">
    <property type="entry name" value="HATPase_c"/>
    <property type="match status" value="1"/>
</dbReference>
<dbReference type="Pfam" id="PF00072">
    <property type="entry name" value="Response_reg"/>
    <property type="match status" value="1"/>
</dbReference>
<feature type="compositionally biased region" description="Basic and acidic residues" evidence="7">
    <location>
        <begin position="1006"/>
        <end position="1022"/>
    </location>
</feature>
<dbReference type="GO" id="GO:0000155">
    <property type="term" value="F:phosphorelay sensor kinase activity"/>
    <property type="evidence" value="ECO:0007669"/>
    <property type="project" value="InterPro"/>
</dbReference>
<dbReference type="InterPro" id="IPR005467">
    <property type="entry name" value="His_kinase_dom"/>
</dbReference>
<dbReference type="InterPro" id="IPR036890">
    <property type="entry name" value="HATPase_C_sf"/>
</dbReference>
<evidence type="ECO:0000256" key="1">
    <source>
        <dbReference type="ARBA" id="ARBA00000085"/>
    </source>
</evidence>
<accession>A0A9P8ETD9</accession>
<dbReference type="AlphaFoldDB" id="A0A9P8ETD9"/>
<protein>
    <recommendedName>
        <fullName evidence="2">histidine kinase</fullName>
        <ecNumber evidence="2">2.7.13.3</ecNumber>
    </recommendedName>
</protein>
<evidence type="ECO:0000256" key="4">
    <source>
        <dbReference type="ARBA" id="ARBA00022679"/>
    </source>
</evidence>
<dbReference type="Gene3D" id="3.40.50.2300">
    <property type="match status" value="1"/>
</dbReference>
<dbReference type="EC" id="2.7.13.3" evidence="2"/>
<feature type="compositionally biased region" description="Basic and acidic residues" evidence="7">
    <location>
        <begin position="439"/>
        <end position="468"/>
    </location>
</feature>
<dbReference type="OrthoDB" id="60033at2759"/>
<dbReference type="GO" id="GO:0005886">
    <property type="term" value="C:plasma membrane"/>
    <property type="evidence" value="ECO:0007669"/>
    <property type="project" value="TreeGrafter"/>
</dbReference>
<gene>
    <name evidence="10" type="ORF">KCU76_g3391</name>
</gene>
<evidence type="ECO:0000256" key="7">
    <source>
        <dbReference type="SAM" id="MobiDB-lite"/>
    </source>
</evidence>
<keyword evidence="4" id="KW-0808">Transferase</keyword>
<dbReference type="InterPro" id="IPR011006">
    <property type="entry name" value="CheY-like_superfamily"/>
</dbReference>
<proteinExistence type="predicted"/>
<dbReference type="Proteomes" id="UP000779574">
    <property type="component" value="Unassembled WGS sequence"/>
</dbReference>
<name>A0A9P8ETD9_AURME</name>
<dbReference type="Gene3D" id="1.10.287.130">
    <property type="match status" value="1"/>
</dbReference>
<keyword evidence="3 6" id="KW-0597">Phosphoprotein</keyword>
<dbReference type="SUPFAM" id="SSF55874">
    <property type="entry name" value="ATPase domain of HSP90 chaperone/DNA topoisomerase II/histidine kinase"/>
    <property type="match status" value="1"/>
</dbReference>
<dbReference type="InterPro" id="IPR036097">
    <property type="entry name" value="HisK_dim/P_sf"/>
</dbReference>
<dbReference type="Gene3D" id="3.30.565.10">
    <property type="entry name" value="Histidine kinase-like ATPase, C-terminal domain"/>
    <property type="match status" value="1"/>
</dbReference>
<feature type="domain" description="Histidine kinase" evidence="8">
    <location>
        <begin position="546"/>
        <end position="808"/>
    </location>
</feature>
<dbReference type="SMART" id="SM00448">
    <property type="entry name" value="REC"/>
    <property type="match status" value="1"/>
</dbReference>
<dbReference type="InterPro" id="IPR003661">
    <property type="entry name" value="HisK_dim/P_dom"/>
</dbReference>
<dbReference type="PANTHER" id="PTHR43047:SF72">
    <property type="entry name" value="OSMOSENSING HISTIDINE PROTEIN KINASE SLN1"/>
    <property type="match status" value="1"/>
</dbReference>
<feature type="compositionally biased region" description="Polar residues" evidence="7">
    <location>
        <begin position="289"/>
        <end position="308"/>
    </location>
</feature>
<dbReference type="CDD" id="cd17546">
    <property type="entry name" value="REC_hyHK_CKI1_RcsC-like"/>
    <property type="match status" value="1"/>
</dbReference>
<dbReference type="PROSITE" id="PS50109">
    <property type="entry name" value="HIS_KIN"/>
    <property type="match status" value="1"/>
</dbReference>
<dbReference type="InterPro" id="IPR029016">
    <property type="entry name" value="GAF-like_dom_sf"/>
</dbReference>
<evidence type="ECO:0000256" key="2">
    <source>
        <dbReference type="ARBA" id="ARBA00012438"/>
    </source>
</evidence>
<dbReference type="Pfam" id="PF02518">
    <property type="entry name" value="HATPase_c"/>
    <property type="match status" value="1"/>
</dbReference>